<evidence type="ECO:0000259" key="4">
    <source>
        <dbReference type="PROSITE" id="PS01124"/>
    </source>
</evidence>
<keyword evidence="3" id="KW-0804">Transcription</keyword>
<keyword evidence="2 5" id="KW-0238">DNA-binding</keyword>
<protein>
    <submittedName>
        <fullName evidence="5">AraC-like DNA-binding protein</fullName>
    </submittedName>
</protein>
<dbReference type="SMART" id="SM00342">
    <property type="entry name" value="HTH_ARAC"/>
    <property type="match status" value="1"/>
</dbReference>
<dbReference type="Pfam" id="PF02311">
    <property type="entry name" value="AraC_binding"/>
    <property type="match status" value="1"/>
</dbReference>
<dbReference type="InterPro" id="IPR037923">
    <property type="entry name" value="HTH-like"/>
</dbReference>
<dbReference type="InterPro" id="IPR020449">
    <property type="entry name" value="Tscrpt_reg_AraC-type_HTH"/>
</dbReference>
<evidence type="ECO:0000256" key="1">
    <source>
        <dbReference type="ARBA" id="ARBA00023015"/>
    </source>
</evidence>
<dbReference type="Pfam" id="PF12833">
    <property type="entry name" value="HTH_18"/>
    <property type="match status" value="1"/>
</dbReference>
<dbReference type="PANTHER" id="PTHR43280">
    <property type="entry name" value="ARAC-FAMILY TRANSCRIPTIONAL REGULATOR"/>
    <property type="match status" value="1"/>
</dbReference>
<dbReference type="GO" id="GO:0043565">
    <property type="term" value="F:sequence-specific DNA binding"/>
    <property type="evidence" value="ECO:0007669"/>
    <property type="project" value="InterPro"/>
</dbReference>
<dbReference type="SUPFAM" id="SSF46689">
    <property type="entry name" value="Homeodomain-like"/>
    <property type="match status" value="1"/>
</dbReference>
<dbReference type="AlphaFoldDB" id="A0A561Q397"/>
<dbReference type="InterPro" id="IPR003313">
    <property type="entry name" value="AraC-bd"/>
</dbReference>
<organism evidence="5 6">
    <name type="scientific">Chitinophaga polysaccharea</name>
    <dbReference type="NCBI Taxonomy" id="1293035"/>
    <lineage>
        <taxon>Bacteria</taxon>
        <taxon>Pseudomonadati</taxon>
        <taxon>Bacteroidota</taxon>
        <taxon>Chitinophagia</taxon>
        <taxon>Chitinophagales</taxon>
        <taxon>Chitinophagaceae</taxon>
        <taxon>Chitinophaga</taxon>
    </lineage>
</organism>
<dbReference type="PROSITE" id="PS01124">
    <property type="entry name" value="HTH_ARAC_FAMILY_2"/>
    <property type="match status" value="1"/>
</dbReference>
<keyword evidence="6" id="KW-1185">Reference proteome</keyword>
<gene>
    <name evidence="5" type="ORF">FHW36_101766</name>
</gene>
<dbReference type="Proteomes" id="UP000320811">
    <property type="component" value="Unassembled WGS sequence"/>
</dbReference>
<comment type="caution">
    <text evidence="5">The sequence shown here is derived from an EMBL/GenBank/DDBJ whole genome shotgun (WGS) entry which is preliminary data.</text>
</comment>
<keyword evidence="1" id="KW-0805">Transcription regulation</keyword>
<dbReference type="SUPFAM" id="SSF51215">
    <property type="entry name" value="Regulatory protein AraC"/>
    <property type="match status" value="1"/>
</dbReference>
<accession>A0A561Q397</accession>
<evidence type="ECO:0000256" key="2">
    <source>
        <dbReference type="ARBA" id="ARBA00023125"/>
    </source>
</evidence>
<dbReference type="InterPro" id="IPR009057">
    <property type="entry name" value="Homeodomain-like_sf"/>
</dbReference>
<sequence>MQRKHIPSHHITDGVTVNIPTQLKDVLVAVINDEGKIMERQYPHRHDYYEISLLAEGVGIQHIDFTPFPFKGPVVFMLSPEQVHLLERDRGSKGFSLKFNAPFFSSGNDPDKQLYAHFLFDNLQGYPVIALQPEEYERLNTLLTLTLQEYDHASTGTGDILFSYIRVILMEILRIRGQRLQEAHLQPGLRQSQLLAFKHLLHQHFHEQHEVQDYANAMHISPRQLNALTQKLTGKNAGALIKERILLEAKRLLFLDNLSIKEIAYQLGFDDPAYFNRFFKKNMGIAPQQFREQEQGR</sequence>
<dbReference type="InterPro" id="IPR018060">
    <property type="entry name" value="HTH_AraC"/>
</dbReference>
<dbReference type="OrthoDB" id="2666928at2"/>
<name>A0A561Q397_9BACT</name>
<dbReference type="PRINTS" id="PR00032">
    <property type="entry name" value="HTHARAC"/>
</dbReference>
<evidence type="ECO:0000313" key="5">
    <source>
        <dbReference type="EMBL" id="TWF44844.1"/>
    </source>
</evidence>
<evidence type="ECO:0000313" key="6">
    <source>
        <dbReference type="Proteomes" id="UP000320811"/>
    </source>
</evidence>
<dbReference type="EMBL" id="VIWO01000001">
    <property type="protein sequence ID" value="TWF44844.1"/>
    <property type="molecule type" value="Genomic_DNA"/>
</dbReference>
<dbReference type="RefSeq" id="WP_145662436.1">
    <property type="nucleotide sequence ID" value="NZ_VIWO01000001.1"/>
</dbReference>
<dbReference type="GO" id="GO:0003700">
    <property type="term" value="F:DNA-binding transcription factor activity"/>
    <property type="evidence" value="ECO:0007669"/>
    <property type="project" value="InterPro"/>
</dbReference>
<proteinExistence type="predicted"/>
<evidence type="ECO:0000256" key="3">
    <source>
        <dbReference type="ARBA" id="ARBA00023163"/>
    </source>
</evidence>
<dbReference type="Gene3D" id="1.10.10.60">
    <property type="entry name" value="Homeodomain-like"/>
    <property type="match status" value="1"/>
</dbReference>
<feature type="domain" description="HTH araC/xylS-type" evidence="4">
    <location>
        <begin position="195"/>
        <end position="293"/>
    </location>
</feature>
<dbReference type="PANTHER" id="PTHR43280:SF32">
    <property type="entry name" value="TRANSCRIPTIONAL REGULATORY PROTEIN"/>
    <property type="match status" value="1"/>
</dbReference>
<reference evidence="5 6" key="1">
    <citation type="submission" date="2019-06" db="EMBL/GenBank/DDBJ databases">
        <title>Sorghum-associated microbial communities from plants grown in Nebraska, USA.</title>
        <authorList>
            <person name="Schachtman D."/>
        </authorList>
    </citation>
    <scope>NUCLEOTIDE SEQUENCE [LARGE SCALE GENOMIC DNA]</scope>
    <source>
        <strain evidence="5 6">1209</strain>
    </source>
</reference>